<name>A0A7W6LSZ3_9SPHN</name>
<dbReference type="RefSeq" id="WP_188083442.1">
    <property type="nucleotide sequence ID" value="NZ_JACIEU010000016.1"/>
</dbReference>
<sequence>MEMRPVIEARLVGQTFYVAGLPFARDSLAGDIGIHAAIADRIDIRLAYQGFLAQDWQGHGLQAGLNWCL</sequence>
<dbReference type="InterPro" id="IPR036709">
    <property type="entry name" value="Autotransporte_beta_dom_sf"/>
</dbReference>
<reference evidence="1 2" key="1">
    <citation type="submission" date="2020-08" db="EMBL/GenBank/DDBJ databases">
        <title>Genomic Encyclopedia of Type Strains, Phase IV (KMG-IV): sequencing the most valuable type-strain genomes for metagenomic binning, comparative biology and taxonomic classification.</title>
        <authorList>
            <person name="Goeker M."/>
        </authorList>
    </citation>
    <scope>NUCLEOTIDE SEQUENCE [LARGE SCALE GENOMIC DNA]</scope>
    <source>
        <strain evidence="1 2">DSM 19371</strain>
    </source>
</reference>
<evidence type="ECO:0000313" key="2">
    <source>
        <dbReference type="Proteomes" id="UP000590524"/>
    </source>
</evidence>
<dbReference type="Gene3D" id="2.40.128.130">
    <property type="entry name" value="Autotransporter beta-domain"/>
    <property type="match status" value="1"/>
</dbReference>
<keyword evidence="2" id="KW-1185">Reference proteome</keyword>
<dbReference type="EMBL" id="JACIEU010000016">
    <property type="protein sequence ID" value="MBB4149956.1"/>
    <property type="molecule type" value="Genomic_DNA"/>
</dbReference>
<protein>
    <submittedName>
        <fullName evidence="1">Uncharacterized protein with beta-barrel porin domain</fullName>
    </submittedName>
</protein>
<evidence type="ECO:0000313" key="1">
    <source>
        <dbReference type="EMBL" id="MBB4149956.1"/>
    </source>
</evidence>
<proteinExistence type="predicted"/>
<organism evidence="1 2">
    <name type="scientific">Sphingobium scionense</name>
    <dbReference type="NCBI Taxonomy" id="1404341"/>
    <lineage>
        <taxon>Bacteria</taxon>
        <taxon>Pseudomonadati</taxon>
        <taxon>Pseudomonadota</taxon>
        <taxon>Alphaproteobacteria</taxon>
        <taxon>Sphingomonadales</taxon>
        <taxon>Sphingomonadaceae</taxon>
        <taxon>Sphingobium</taxon>
    </lineage>
</organism>
<dbReference type="SUPFAM" id="SSF103515">
    <property type="entry name" value="Autotransporter"/>
    <property type="match status" value="1"/>
</dbReference>
<dbReference type="AlphaFoldDB" id="A0A7W6LSZ3"/>
<accession>A0A7W6LSZ3</accession>
<gene>
    <name evidence="1" type="ORF">GGQ90_003755</name>
</gene>
<comment type="caution">
    <text evidence="1">The sequence shown here is derived from an EMBL/GenBank/DDBJ whole genome shotgun (WGS) entry which is preliminary data.</text>
</comment>
<dbReference type="Proteomes" id="UP000590524">
    <property type="component" value="Unassembled WGS sequence"/>
</dbReference>